<gene>
    <name evidence="1" type="ORF">BSTOLATCC_MIC20633</name>
</gene>
<reference evidence="1" key="1">
    <citation type="submission" date="2021-09" db="EMBL/GenBank/DDBJ databases">
        <authorList>
            <consortium name="AG Swart"/>
            <person name="Singh M."/>
            <person name="Singh A."/>
            <person name="Seah K."/>
            <person name="Emmerich C."/>
        </authorList>
    </citation>
    <scope>NUCLEOTIDE SEQUENCE</scope>
    <source>
        <strain evidence="1">ATCC30299</strain>
    </source>
</reference>
<comment type="caution">
    <text evidence="1">The sequence shown here is derived from an EMBL/GenBank/DDBJ whole genome shotgun (WGS) entry which is preliminary data.</text>
</comment>
<proteinExistence type="predicted"/>
<protein>
    <recommendedName>
        <fullName evidence="3">DUF4132 domain-containing protein</fullName>
    </recommendedName>
</protein>
<organism evidence="1 2">
    <name type="scientific">Blepharisma stoltei</name>
    <dbReference type="NCBI Taxonomy" id="1481888"/>
    <lineage>
        <taxon>Eukaryota</taxon>
        <taxon>Sar</taxon>
        <taxon>Alveolata</taxon>
        <taxon>Ciliophora</taxon>
        <taxon>Postciliodesmatophora</taxon>
        <taxon>Heterotrichea</taxon>
        <taxon>Heterotrichida</taxon>
        <taxon>Blepharismidae</taxon>
        <taxon>Blepharisma</taxon>
    </lineage>
</organism>
<evidence type="ECO:0008006" key="3">
    <source>
        <dbReference type="Google" id="ProtNLM"/>
    </source>
</evidence>
<dbReference type="AlphaFoldDB" id="A0AAU9J1C2"/>
<name>A0AAU9J1C2_9CILI</name>
<evidence type="ECO:0000313" key="2">
    <source>
        <dbReference type="Proteomes" id="UP001162131"/>
    </source>
</evidence>
<dbReference type="EMBL" id="CAJZBQ010000020">
    <property type="protein sequence ID" value="CAG9318151.1"/>
    <property type="molecule type" value="Genomic_DNA"/>
</dbReference>
<dbReference type="Proteomes" id="UP001162131">
    <property type="component" value="Unassembled WGS sequence"/>
</dbReference>
<keyword evidence="2" id="KW-1185">Reference proteome</keyword>
<evidence type="ECO:0000313" key="1">
    <source>
        <dbReference type="EMBL" id="CAG9318151.1"/>
    </source>
</evidence>
<sequence>MLGIRFLIKTSSRSFAQMQGVNKAIIDMKFLSSKNFNSFLDGIDIPRASLPMLAYTLKIAKDVPKNSLIEAIGKLDQIISEVENNLNKLESQGVLNYCEWISGSDKSFNTYYLPRNKKKILISRINELISSHSFSRKQILWIYENVVPLGFFIEEIKNEIEKIVNDSSSLTLEEISQIFIGYGKHLFSSEKFMSRILQLSSQEELDMKSLAKILHSLSKIDFKESFKIFAKAIEKTIPRWKDNDLLLVLEFYKNHNRFDRDAYFQVLERVDKLLEDEQPIEFVIKLAFLLKEESKNAIIIEKIISKCFKIINSKLSCKFIGVENLKEILDLLKPIVNSQTAQLLAEQLKNTTSLPDQSLELFQKAKKIFINNKGKLIPLTDFIIVKKLIYIDGTKIKDFEISYKLDILRTIESLKASQLHGLGKIKDVLIDDLKVWLSLRRANISKFCQLISYNDYSSKYSKVLKPLQHEVYNSLKTWDSSINRLYFSMLFYESDPAKWEDFFIENKKLFSSEEVWKAIRFYKGSFKAIIFILQAYKNNLSTRWIGESMKRIIEVHDAEVLNDFAQILNRMDPYYLLNEEYIYRQNQCFSHLLANSDFSIMEDLFAGASNLLIKDSPIETIFSKNNIKILSLAAILGKLDAELADQIVSNYAYMKENDRWSILAISSKCSDMKLRESLIKKIFNDKLDPQFITRAIDKYWYHPETKEIDRFISNFLNKTIPNLELSVGIFYMITMLRRLWEVNINQHLDLFKTISSLTKELILQNIGYLKFKDLEFMLNLANKQMFEGLNFGFIISKNSTYSKYQNNENSRDMLIEKMKTVGISSKDAILAVCNNADNFSSSYLAGTISCLADLRFEKQKWATDMAQNLIDYAENKEIIFQNDLEHINWIYGLISFNADKSTIMRHIENSQYFDCEQPTFKHFLLANHIRMDPDFKGVDILDQKTRQYWREFDYFNYFGIDTSFINLIKSALNKSDFTVKTESFIDGIWLPFYIPNRKIVLWPKTNSIFLYHSNNFKGEFNMHRNHILRKLNDVLILNREDVNQIEKLKQFLNI</sequence>
<accession>A0AAU9J1C2</accession>